<sequence length="171" mass="20149">MTHEPYKSHLLPLWRFRNASIAKQSSTALFDEFLRFYKEGDFVGMDMCRKFLQLGIIRTRHYANYKGGRKYDTREDGTRVIRDRSAGHEGQEDKLAASKIFAEATKKCWAHEGYKDLKGKYQKELKDWIQFHCEDMPKEKEESKGESRHQSETPEQMKQEKELGDGPRKIP</sequence>
<name>A0A8A3PHT7_9HELO</name>
<keyword evidence="3" id="KW-1185">Reference proteome</keyword>
<dbReference type="Proteomes" id="UP000672032">
    <property type="component" value="Chromosome 4"/>
</dbReference>
<proteinExistence type="predicted"/>
<dbReference type="AlphaFoldDB" id="A0A8A3PHT7"/>
<gene>
    <name evidence="2" type="ORF">DSL72_006199</name>
</gene>
<accession>A0A8A3PHT7</accession>
<evidence type="ECO:0000313" key="3">
    <source>
        <dbReference type="Proteomes" id="UP000672032"/>
    </source>
</evidence>
<dbReference type="EMBL" id="CP063408">
    <property type="protein sequence ID" value="QSZ34605.1"/>
    <property type="molecule type" value="Genomic_DNA"/>
</dbReference>
<protein>
    <submittedName>
        <fullName evidence="2">Uncharacterized protein</fullName>
    </submittedName>
</protein>
<evidence type="ECO:0000256" key="1">
    <source>
        <dbReference type="SAM" id="MobiDB-lite"/>
    </source>
</evidence>
<dbReference type="Pfam" id="PF14328">
    <property type="entry name" value="DUF4385"/>
    <property type="match status" value="1"/>
</dbReference>
<evidence type="ECO:0000313" key="2">
    <source>
        <dbReference type="EMBL" id="QSZ34605.1"/>
    </source>
</evidence>
<reference evidence="2" key="1">
    <citation type="submission" date="2020-10" db="EMBL/GenBank/DDBJ databases">
        <title>Genome Sequence of Monilinia vaccinii-corymbosi Sheds Light on Mummy Berry Disease Infection of Blueberry and Mating Type.</title>
        <authorList>
            <person name="Yow A.G."/>
            <person name="Zhang Y."/>
            <person name="Bansal K."/>
            <person name="Eacker S.M."/>
            <person name="Sullivan S."/>
            <person name="Liachko I."/>
            <person name="Cubeta M.A."/>
            <person name="Rollins J.A."/>
            <person name="Ashrafi H."/>
        </authorList>
    </citation>
    <scope>NUCLEOTIDE SEQUENCE</scope>
    <source>
        <strain evidence="2">RL-1</strain>
    </source>
</reference>
<feature type="region of interest" description="Disordered" evidence="1">
    <location>
        <begin position="136"/>
        <end position="171"/>
    </location>
</feature>
<dbReference type="InterPro" id="IPR025494">
    <property type="entry name" value="DUF4385"/>
</dbReference>
<organism evidence="2 3">
    <name type="scientific">Monilinia vaccinii-corymbosi</name>
    <dbReference type="NCBI Taxonomy" id="61207"/>
    <lineage>
        <taxon>Eukaryota</taxon>
        <taxon>Fungi</taxon>
        <taxon>Dikarya</taxon>
        <taxon>Ascomycota</taxon>
        <taxon>Pezizomycotina</taxon>
        <taxon>Leotiomycetes</taxon>
        <taxon>Helotiales</taxon>
        <taxon>Sclerotiniaceae</taxon>
        <taxon>Monilinia</taxon>
    </lineage>
</organism>
<dbReference type="OrthoDB" id="2589819at2759"/>